<comment type="catalytic activity">
    <reaction evidence="1">
        <text>Hydrolysis of proteins and small molecule substrates at -Asn-|-Xaa- bonds.</text>
        <dbReference type="EC" id="3.4.22.34"/>
    </reaction>
</comment>
<dbReference type="FunFam" id="3.40.50.1460:FF:000006">
    <property type="entry name" value="Legumain"/>
    <property type="match status" value="1"/>
</dbReference>
<comment type="similarity">
    <text evidence="2">Belongs to the peptidase C13 family.</text>
</comment>
<feature type="active site" evidence="8">
    <location>
        <position position="170"/>
    </location>
</feature>
<dbReference type="PANTHER" id="PTHR12000:SF42">
    <property type="entry name" value="LEGUMAIN"/>
    <property type="match status" value="1"/>
</dbReference>
<keyword evidence="5" id="KW-0732">Signal</keyword>
<dbReference type="Gene3D" id="3.40.50.1460">
    <property type="match status" value="1"/>
</dbReference>
<dbReference type="AlphaFoldDB" id="A0A1I8ET75"/>
<evidence type="ECO:0000256" key="2">
    <source>
        <dbReference type="ARBA" id="ARBA00009941"/>
    </source>
</evidence>
<dbReference type="InterPro" id="IPR048501">
    <property type="entry name" value="Legum_prodom"/>
</dbReference>
<organism evidence="10">
    <name type="scientific">Wuchereria bancrofti</name>
    <dbReference type="NCBI Taxonomy" id="6293"/>
    <lineage>
        <taxon>Eukaryota</taxon>
        <taxon>Metazoa</taxon>
        <taxon>Ecdysozoa</taxon>
        <taxon>Nematoda</taxon>
        <taxon>Chromadorea</taxon>
        <taxon>Rhabditida</taxon>
        <taxon>Spirurina</taxon>
        <taxon>Spiruromorpha</taxon>
        <taxon>Filarioidea</taxon>
        <taxon>Onchocercidae</taxon>
        <taxon>Wuchereria</taxon>
    </lineage>
</organism>
<keyword evidence="6" id="KW-0378">Hydrolase</keyword>
<feature type="domain" description="Legumain prodomain" evidence="9">
    <location>
        <begin position="411"/>
        <end position="500"/>
    </location>
</feature>
<evidence type="ECO:0000256" key="7">
    <source>
        <dbReference type="ARBA" id="ARBA00022807"/>
    </source>
</evidence>
<dbReference type="STRING" id="6293.A0A1I8ET75"/>
<name>A0A1I8ET75_WUCBA</name>
<dbReference type="InterPro" id="IPR046427">
    <property type="entry name" value="Legumain_prodom_sf"/>
</dbReference>
<dbReference type="EC" id="3.4.22.34" evidence="3"/>
<dbReference type="PRINTS" id="PR00776">
    <property type="entry name" value="HEMOGLOBNASE"/>
</dbReference>
<dbReference type="WBParaSite" id="maker-PairedContig_4684-snap-gene-0.6-mRNA-1">
    <property type="protein sequence ID" value="maker-PairedContig_4684-snap-gene-0.6-mRNA-1"/>
    <property type="gene ID" value="maker-PairedContig_4684-snap-gene-0.6"/>
</dbReference>
<proteinExistence type="inferred from homology"/>
<dbReference type="Pfam" id="PF20985">
    <property type="entry name" value="Legum_prodom"/>
    <property type="match status" value="1"/>
</dbReference>
<dbReference type="CDD" id="cd21115">
    <property type="entry name" value="legumain_C"/>
    <property type="match status" value="1"/>
</dbReference>
<evidence type="ECO:0000256" key="4">
    <source>
        <dbReference type="ARBA" id="ARBA00022670"/>
    </source>
</evidence>
<feature type="active site" description="Nucleophile" evidence="8">
    <location>
        <position position="211"/>
    </location>
</feature>
<reference evidence="10" key="1">
    <citation type="submission" date="2016-11" db="UniProtKB">
        <authorList>
            <consortium name="WormBaseParasite"/>
        </authorList>
    </citation>
    <scope>IDENTIFICATION</scope>
    <source>
        <strain evidence="10">pt0022</strain>
    </source>
</reference>
<evidence type="ECO:0000256" key="8">
    <source>
        <dbReference type="PIRSR" id="PIRSR019663-1"/>
    </source>
</evidence>
<dbReference type="GO" id="GO:0006624">
    <property type="term" value="P:vacuolar protein processing"/>
    <property type="evidence" value="ECO:0007669"/>
    <property type="project" value="TreeGrafter"/>
</dbReference>
<evidence type="ECO:0000259" key="9">
    <source>
        <dbReference type="Pfam" id="PF20985"/>
    </source>
</evidence>
<sequence>VFVLVVSAGKLAENTFTENVIDLRGDRFSCFHICVLHQLETFPSYQGNCTEAEKLGSYLSPVLMAGTIISDICHAYHVVRSHGVPKENIITMMYDDIAYNKKNPYPGKIYNVPGGKDVYAGVKIDYSGIYVTSENFLAVLSGNKTAVKGGSSKVVESTHYDHIFVYFTDHGGVGVVCFPDSMLTVKDLNDVLKRMHKLKKFGRLVFYMEACESGSMFAKVLPKNIDVYAVTAANSHESSWGCYCDNKMKLPCLGDCFSINWIVNSEKLLERFLISSLFFCLQEDLSRETLASQFEIVKQKTNTSHVMHYGDLKIAQDYVAYYLGYKRAVIKNTDDDLMAVESKESTSWPSREIYFRTLERQLNEAETQAERRALQHKIQKLTMITFISFRNLKLEFQTYIESTNANQRESLFQKRSYLETFMKSLIWTIVPHQSYSHFMHSSSPTINSLHCFDTVIKAFHQMCFHFGQNPYTLKYTYVFANLCNAGIDSETIIGAMFNTCKNIKIRGIL</sequence>
<dbReference type="GO" id="GO:0051603">
    <property type="term" value="P:proteolysis involved in protein catabolic process"/>
    <property type="evidence" value="ECO:0007669"/>
    <property type="project" value="TreeGrafter"/>
</dbReference>
<keyword evidence="7" id="KW-0788">Thiol protease</keyword>
<dbReference type="InterPro" id="IPR001096">
    <property type="entry name" value="Peptidase_C13"/>
</dbReference>
<evidence type="ECO:0000313" key="10">
    <source>
        <dbReference type="WBParaSite" id="maker-PairedContig_4684-snap-gene-0.6-mRNA-1"/>
    </source>
</evidence>
<dbReference type="Pfam" id="PF01650">
    <property type="entry name" value="Peptidase_C13"/>
    <property type="match status" value="1"/>
</dbReference>
<evidence type="ECO:0000256" key="6">
    <source>
        <dbReference type="ARBA" id="ARBA00022801"/>
    </source>
</evidence>
<dbReference type="PIRSF" id="PIRSF019663">
    <property type="entry name" value="Legumain"/>
    <property type="match status" value="1"/>
</dbReference>
<keyword evidence="4" id="KW-0645">Protease</keyword>
<dbReference type="Gene3D" id="1.10.132.130">
    <property type="match status" value="1"/>
</dbReference>
<dbReference type="PANTHER" id="PTHR12000">
    <property type="entry name" value="HEMOGLOBINASE FAMILY MEMBER"/>
    <property type="match status" value="1"/>
</dbReference>
<evidence type="ECO:0000256" key="1">
    <source>
        <dbReference type="ARBA" id="ARBA00000810"/>
    </source>
</evidence>
<dbReference type="GO" id="GO:0005773">
    <property type="term" value="C:vacuole"/>
    <property type="evidence" value="ECO:0007669"/>
    <property type="project" value="GOC"/>
</dbReference>
<accession>A0A1I8ET75</accession>
<evidence type="ECO:0000256" key="3">
    <source>
        <dbReference type="ARBA" id="ARBA00012628"/>
    </source>
</evidence>
<evidence type="ECO:0000256" key="5">
    <source>
        <dbReference type="ARBA" id="ARBA00022729"/>
    </source>
</evidence>
<protein>
    <recommendedName>
        <fullName evidence="3">legumain</fullName>
        <ecNumber evidence="3">3.4.22.34</ecNumber>
    </recommendedName>
</protein>
<dbReference type="GO" id="GO:0004197">
    <property type="term" value="F:cysteine-type endopeptidase activity"/>
    <property type="evidence" value="ECO:0007669"/>
    <property type="project" value="UniProtKB-EC"/>
</dbReference>